<feature type="compositionally biased region" description="Low complexity" evidence="1">
    <location>
        <begin position="160"/>
        <end position="191"/>
    </location>
</feature>
<dbReference type="OrthoDB" id="5876363at2759"/>
<evidence type="ECO:0000256" key="2">
    <source>
        <dbReference type="SAM" id="Phobius"/>
    </source>
</evidence>
<evidence type="ECO:0000313" key="4">
    <source>
        <dbReference type="EMBL" id="ORZ19022.1"/>
    </source>
</evidence>
<dbReference type="InterPro" id="IPR036305">
    <property type="entry name" value="RGS_sf"/>
</dbReference>
<proteinExistence type="predicted"/>
<keyword evidence="5" id="KW-1185">Reference proteome</keyword>
<dbReference type="PANTHER" id="PTHR13155:SF1">
    <property type="entry name" value="A-KINASE ANCHOR PROTEIN 10, MITOCHONDRIAL"/>
    <property type="match status" value="1"/>
</dbReference>
<dbReference type="SMART" id="SM00315">
    <property type="entry name" value="RGS"/>
    <property type="match status" value="1"/>
</dbReference>
<feature type="transmembrane region" description="Helical" evidence="2">
    <location>
        <begin position="335"/>
        <end position="359"/>
    </location>
</feature>
<sequence length="412" mass="46847">MEKIDHYHTDPHPFLLTTPTRQHISHLLDQLPSLDEVLQRQSRPPVCLYNYYIVLRDRLQMETLLDFWLDVQQAEVLYRRYTKQQAKKHNKNNTTSNNKKSSMMTSNSSYHRIPTPIESISANSITSQPELLTHMLLMQSRASPTSPTTKRSTMATSITAHTNTTTATDTGKHQSATSINTTTGSSSSTLSPQHRPTQSELIDTNERIYYRYIVPHAEKELIQLPATLRDRIIKTFNNQSPGLSSSPSSSPSPFPPTAMGLEDPKVFQNAKRYVHILLQSSFTLFIRYKVFMNLTLPQQILRLAAGLFSLLVGFSLELSLIFLNITPWSVRLWGILPITFGVYCLCSSISGLDPIWVLCFDISETTTFKFNVIKQMKVRRILRRRSIVLLCIMAAVTLLLVIMFCAIPGNRL</sequence>
<dbReference type="InterPro" id="IPR052246">
    <property type="entry name" value="Cell_Polariz_PKAAnc"/>
</dbReference>
<evidence type="ECO:0000259" key="3">
    <source>
        <dbReference type="SMART" id="SM00315"/>
    </source>
</evidence>
<comment type="caution">
    <text evidence="4">The sequence shown here is derived from an EMBL/GenBank/DDBJ whole genome shotgun (WGS) entry which is preliminary data.</text>
</comment>
<organism evidence="4 5">
    <name type="scientific">Absidia repens</name>
    <dbReference type="NCBI Taxonomy" id="90262"/>
    <lineage>
        <taxon>Eukaryota</taxon>
        <taxon>Fungi</taxon>
        <taxon>Fungi incertae sedis</taxon>
        <taxon>Mucoromycota</taxon>
        <taxon>Mucoromycotina</taxon>
        <taxon>Mucoromycetes</taxon>
        <taxon>Mucorales</taxon>
        <taxon>Cunninghamellaceae</taxon>
        <taxon>Absidia</taxon>
    </lineage>
</organism>
<evidence type="ECO:0000313" key="5">
    <source>
        <dbReference type="Proteomes" id="UP000193560"/>
    </source>
</evidence>
<dbReference type="AlphaFoldDB" id="A0A1X2IMM5"/>
<dbReference type="SUPFAM" id="SSF48097">
    <property type="entry name" value="Regulator of G-protein signaling, RGS"/>
    <property type="match status" value="1"/>
</dbReference>
<dbReference type="InterPro" id="IPR016137">
    <property type="entry name" value="RGS"/>
</dbReference>
<dbReference type="Proteomes" id="UP000193560">
    <property type="component" value="Unassembled WGS sequence"/>
</dbReference>
<evidence type="ECO:0000256" key="1">
    <source>
        <dbReference type="SAM" id="MobiDB-lite"/>
    </source>
</evidence>
<feature type="domain" description="RGS" evidence="3">
    <location>
        <begin position="33"/>
        <end position="295"/>
    </location>
</feature>
<dbReference type="EMBL" id="MCGE01000008">
    <property type="protein sequence ID" value="ORZ19022.1"/>
    <property type="molecule type" value="Genomic_DNA"/>
</dbReference>
<feature type="transmembrane region" description="Helical" evidence="2">
    <location>
        <begin position="387"/>
        <end position="409"/>
    </location>
</feature>
<dbReference type="GO" id="GO:0008104">
    <property type="term" value="P:intracellular protein localization"/>
    <property type="evidence" value="ECO:0007669"/>
    <property type="project" value="TreeGrafter"/>
</dbReference>
<dbReference type="GO" id="GO:0005886">
    <property type="term" value="C:plasma membrane"/>
    <property type="evidence" value="ECO:0007669"/>
    <property type="project" value="TreeGrafter"/>
</dbReference>
<feature type="transmembrane region" description="Helical" evidence="2">
    <location>
        <begin position="303"/>
        <end position="323"/>
    </location>
</feature>
<keyword evidence="2" id="KW-0472">Membrane</keyword>
<name>A0A1X2IMM5_9FUNG</name>
<gene>
    <name evidence="4" type="ORF">BCR42DRAFT_490300</name>
</gene>
<feature type="region of interest" description="Disordered" evidence="1">
    <location>
        <begin position="160"/>
        <end position="201"/>
    </location>
</feature>
<protein>
    <recommendedName>
        <fullName evidence="3">RGS domain-containing protein</fullName>
    </recommendedName>
</protein>
<feature type="region of interest" description="Disordered" evidence="1">
    <location>
        <begin position="83"/>
        <end position="109"/>
    </location>
</feature>
<keyword evidence="2" id="KW-0812">Transmembrane</keyword>
<dbReference type="PANTHER" id="PTHR13155">
    <property type="entry name" value="A-KINASE ANCHOR PROTEINS"/>
    <property type="match status" value="1"/>
</dbReference>
<feature type="compositionally biased region" description="Polar residues" evidence="1">
    <location>
        <begin position="192"/>
        <end position="201"/>
    </location>
</feature>
<accession>A0A1X2IMM5</accession>
<dbReference type="InterPro" id="IPR044926">
    <property type="entry name" value="RGS_subdomain_2"/>
</dbReference>
<feature type="compositionally biased region" description="Low complexity" evidence="1">
    <location>
        <begin position="92"/>
        <end position="109"/>
    </location>
</feature>
<keyword evidence="2" id="KW-1133">Transmembrane helix</keyword>
<reference evidence="4 5" key="1">
    <citation type="submission" date="2016-07" db="EMBL/GenBank/DDBJ databases">
        <title>Pervasive Adenine N6-methylation of Active Genes in Fungi.</title>
        <authorList>
            <consortium name="DOE Joint Genome Institute"/>
            <person name="Mondo S.J."/>
            <person name="Dannebaum R.O."/>
            <person name="Kuo R.C."/>
            <person name="Labutti K."/>
            <person name="Haridas S."/>
            <person name="Kuo A."/>
            <person name="Salamov A."/>
            <person name="Ahrendt S.R."/>
            <person name="Lipzen A."/>
            <person name="Sullivan W."/>
            <person name="Andreopoulos W.B."/>
            <person name="Clum A."/>
            <person name="Lindquist E."/>
            <person name="Daum C."/>
            <person name="Ramamoorthy G.K."/>
            <person name="Gryganskyi A."/>
            <person name="Culley D."/>
            <person name="Magnuson J.K."/>
            <person name="James T.Y."/>
            <person name="O'Malley M.A."/>
            <person name="Stajich J.E."/>
            <person name="Spatafora J.W."/>
            <person name="Visel A."/>
            <person name="Grigoriev I.V."/>
        </authorList>
    </citation>
    <scope>NUCLEOTIDE SEQUENCE [LARGE SCALE GENOMIC DNA]</scope>
    <source>
        <strain evidence="4 5">NRRL 1336</strain>
    </source>
</reference>
<dbReference type="Gene3D" id="1.10.167.10">
    <property type="entry name" value="Regulator of G-protein Signalling 4, domain 2"/>
    <property type="match status" value="1"/>
</dbReference>